<accession>A0ABP1QNE0</accession>
<keyword evidence="2" id="KW-1185">Reference proteome</keyword>
<proteinExistence type="predicted"/>
<comment type="caution">
    <text evidence="1">The sequence shown here is derived from an EMBL/GenBank/DDBJ whole genome shotgun (WGS) entry which is preliminary data.</text>
</comment>
<sequence length="271" mass="30468">MTLGTQKFRTHRHMKPNIFGHPDTWTLDTGRHPTFLWACGYPKGLETQTQGNWKPDIFRALTSMDTRNFSGTRTQDIQNVWTPNNFGHPGTRTPKILGHAETWTLRYWPLVPIVRHLDTGHECPYGNWTPDIFRAPGYMNTRHPTFFGNANAGCPKFSDTRILDTAGTRVLCLGIFLPEPLMTEPIPTTTRKPVVVTKIPFIVTKIESKKMEGKQVANQITTTTEKSIKTTEATVIVTSTKDVKLITSTELPLAAFSTSTETLVRTTIGNK</sequence>
<protein>
    <submittedName>
        <fullName evidence="1">Uncharacterized protein</fullName>
    </submittedName>
</protein>
<dbReference type="EMBL" id="CAXLJM020000036">
    <property type="protein sequence ID" value="CAL8105650.1"/>
    <property type="molecule type" value="Genomic_DNA"/>
</dbReference>
<reference evidence="1 2" key="1">
    <citation type="submission" date="2024-08" db="EMBL/GenBank/DDBJ databases">
        <authorList>
            <person name="Cucini C."/>
            <person name="Frati F."/>
        </authorList>
    </citation>
    <scope>NUCLEOTIDE SEQUENCE [LARGE SCALE GENOMIC DNA]</scope>
</reference>
<gene>
    <name evidence="1" type="ORF">ODALV1_LOCUS12138</name>
</gene>
<evidence type="ECO:0000313" key="1">
    <source>
        <dbReference type="EMBL" id="CAL8105650.1"/>
    </source>
</evidence>
<evidence type="ECO:0000313" key="2">
    <source>
        <dbReference type="Proteomes" id="UP001642540"/>
    </source>
</evidence>
<dbReference type="Proteomes" id="UP001642540">
    <property type="component" value="Unassembled WGS sequence"/>
</dbReference>
<organism evidence="1 2">
    <name type="scientific">Orchesella dallaii</name>
    <dbReference type="NCBI Taxonomy" id="48710"/>
    <lineage>
        <taxon>Eukaryota</taxon>
        <taxon>Metazoa</taxon>
        <taxon>Ecdysozoa</taxon>
        <taxon>Arthropoda</taxon>
        <taxon>Hexapoda</taxon>
        <taxon>Collembola</taxon>
        <taxon>Entomobryomorpha</taxon>
        <taxon>Entomobryoidea</taxon>
        <taxon>Orchesellidae</taxon>
        <taxon>Orchesellinae</taxon>
        <taxon>Orchesella</taxon>
    </lineage>
</organism>
<name>A0ABP1QNE0_9HEXA</name>